<evidence type="ECO:0000256" key="1">
    <source>
        <dbReference type="ARBA" id="ARBA00022679"/>
    </source>
</evidence>
<dbReference type="Gene3D" id="3.40.50.11720">
    <property type="entry name" value="3-Deoxy-D-manno-octulosonic-acid transferase, N-terminal domain"/>
    <property type="match status" value="1"/>
</dbReference>
<dbReference type="Pfam" id="PF04413">
    <property type="entry name" value="Glycos_transf_N"/>
    <property type="match status" value="1"/>
</dbReference>
<dbReference type="GO" id="GO:0016740">
    <property type="term" value="F:transferase activity"/>
    <property type="evidence" value="ECO:0007669"/>
    <property type="project" value="UniProtKB-KW"/>
</dbReference>
<dbReference type="PANTHER" id="PTHR42755">
    <property type="entry name" value="3-DEOXY-MANNO-OCTULOSONATE CYTIDYLYLTRANSFERASE"/>
    <property type="match status" value="1"/>
</dbReference>
<sequence>MYAIYNLIVKISWLFLKILSPFSPKLKLFVSGRKESFTVLSQHISKTDKVVWIHVASLGEFEQGLPIIERLKIEYTSHKILVTFFSPSGFEVKKNTSAADLVVYLPMDTQKNASRFLDSVHPEAAIFVKYEIWPNYLRELQKRKIPAILISAKFRKDQIYFKGYGNFMRKALRRFDHYFIQDVPSQVLLTSIKIENTSVSGDTRLD</sequence>
<dbReference type="GO" id="GO:0005886">
    <property type="term" value="C:plasma membrane"/>
    <property type="evidence" value="ECO:0007669"/>
    <property type="project" value="TreeGrafter"/>
</dbReference>
<feature type="non-terminal residue" evidence="3">
    <location>
        <position position="206"/>
    </location>
</feature>
<dbReference type="InterPro" id="IPR038107">
    <property type="entry name" value="Glycos_transf_N_sf"/>
</dbReference>
<protein>
    <recommendedName>
        <fullName evidence="2">3-deoxy-D-manno-octulosonic-acid transferase N-terminal domain-containing protein</fullName>
    </recommendedName>
</protein>
<gene>
    <name evidence="3" type="ORF">LCGC14_1089860</name>
</gene>
<organism evidence="3">
    <name type="scientific">marine sediment metagenome</name>
    <dbReference type="NCBI Taxonomy" id="412755"/>
    <lineage>
        <taxon>unclassified sequences</taxon>
        <taxon>metagenomes</taxon>
        <taxon>ecological metagenomes</taxon>
    </lineage>
</organism>
<dbReference type="GO" id="GO:0009245">
    <property type="term" value="P:lipid A biosynthetic process"/>
    <property type="evidence" value="ECO:0007669"/>
    <property type="project" value="TreeGrafter"/>
</dbReference>
<dbReference type="InterPro" id="IPR039901">
    <property type="entry name" value="Kdotransferase"/>
</dbReference>
<reference evidence="3" key="1">
    <citation type="journal article" date="2015" name="Nature">
        <title>Complex archaea that bridge the gap between prokaryotes and eukaryotes.</title>
        <authorList>
            <person name="Spang A."/>
            <person name="Saw J.H."/>
            <person name="Jorgensen S.L."/>
            <person name="Zaremba-Niedzwiedzka K."/>
            <person name="Martijn J."/>
            <person name="Lind A.E."/>
            <person name="van Eijk R."/>
            <person name="Schleper C."/>
            <person name="Guy L."/>
            <person name="Ettema T.J."/>
        </authorList>
    </citation>
    <scope>NUCLEOTIDE SEQUENCE</scope>
</reference>
<proteinExistence type="predicted"/>
<dbReference type="EMBL" id="LAZR01004832">
    <property type="protein sequence ID" value="KKN05195.1"/>
    <property type="molecule type" value="Genomic_DNA"/>
</dbReference>
<dbReference type="InterPro" id="IPR007507">
    <property type="entry name" value="Glycos_transf_N"/>
</dbReference>
<dbReference type="PANTHER" id="PTHR42755:SF1">
    <property type="entry name" value="3-DEOXY-D-MANNO-OCTULOSONIC ACID TRANSFERASE, MITOCHONDRIAL-RELATED"/>
    <property type="match status" value="1"/>
</dbReference>
<keyword evidence="1" id="KW-0808">Transferase</keyword>
<dbReference type="AlphaFoldDB" id="A0A0F9MCT6"/>
<comment type="caution">
    <text evidence="3">The sequence shown here is derived from an EMBL/GenBank/DDBJ whole genome shotgun (WGS) entry which is preliminary data.</text>
</comment>
<evidence type="ECO:0000259" key="2">
    <source>
        <dbReference type="Pfam" id="PF04413"/>
    </source>
</evidence>
<evidence type="ECO:0000313" key="3">
    <source>
        <dbReference type="EMBL" id="KKN05195.1"/>
    </source>
</evidence>
<name>A0A0F9MCT6_9ZZZZ</name>
<feature type="domain" description="3-deoxy-D-manno-octulosonic-acid transferase N-terminal" evidence="2">
    <location>
        <begin position="35"/>
        <end position="206"/>
    </location>
</feature>
<accession>A0A0F9MCT6</accession>